<reference evidence="2" key="1">
    <citation type="submission" date="2021-03" db="EMBL/GenBank/DDBJ databases">
        <title>Evolutionary innovations through gain and loss of genes in the ectomycorrhizal Boletales.</title>
        <authorList>
            <person name="Wu G."/>
            <person name="Miyauchi S."/>
            <person name="Morin E."/>
            <person name="Yang Z.-L."/>
            <person name="Xu J."/>
            <person name="Martin F.M."/>
        </authorList>
    </citation>
    <scope>NUCLEOTIDE SEQUENCE</scope>
    <source>
        <strain evidence="2">BR01</strain>
    </source>
</reference>
<organism evidence="2 3">
    <name type="scientific">Boletus reticuloceps</name>
    <dbReference type="NCBI Taxonomy" id="495285"/>
    <lineage>
        <taxon>Eukaryota</taxon>
        <taxon>Fungi</taxon>
        <taxon>Dikarya</taxon>
        <taxon>Basidiomycota</taxon>
        <taxon>Agaricomycotina</taxon>
        <taxon>Agaricomycetes</taxon>
        <taxon>Agaricomycetidae</taxon>
        <taxon>Boletales</taxon>
        <taxon>Boletineae</taxon>
        <taxon>Boletaceae</taxon>
        <taxon>Boletoideae</taxon>
        <taxon>Boletus</taxon>
    </lineage>
</organism>
<dbReference type="Gene3D" id="1.50.10.10">
    <property type="match status" value="1"/>
</dbReference>
<dbReference type="Proteomes" id="UP000683000">
    <property type="component" value="Unassembled WGS sequence"/>
</dbReference>
<dbReference type="GO" id="GO:0005975">
    <property type="term" value="P:carbohydrate metabolic process"/>
    <property type="evidence" value="ECO:0007669"/>
    <property type="project" value="InterPro"/>
</dbReference>
<keyword evidence="1" id="KW-0732">Signal</keyword>
<evidence type="ECO:0000313" key="2">
    <source>
        <dbReference type="EMBL" id="KAG6379466.1"/>
    </source>
</evidence>
<name>A0A8I2YW32_9AGAM</name>
<gene>
    <name evidence="2" type="ORF">JVT61DRAFT_11947</name>
</gene>
<feature type="chain" id="PRO_5034179803" evidence="1">
    <location>
        <begin position="21"/>
        <end position="146"/>
    </location>
</feature>
<dbReference type="EMBL" id="JAGFBS010000005">
    <property type="protein sequence ID" value="KAG6379466.1"/>
    <property type="molecule type" value="Genomic_DNA"/>
</dbReference>
<dbReference type="OrthoDB" id="2691478at2759"/>
<comment type="caution">
    <text evidence="2">The sequence shown here is derived from an EMBL/GenBank/DDBJ whole genome shotgun (WGS) entry which is preliminary data.</text>
</comment>
<dbReference type="InterPro" id="IPR012341">
    <property type="entry name" value="6hp_glycosidase-like_sf"/>
</dbReference>
<dbReference type="AlphaFoldDB" id="A0A8I2YW32"/>
<accession>A0A8I2YW32</accession>
<sequence>MSTSLRKLAALVWLAHYTYAIPQASTTLATTSVPTVIISTSVPSPTVPLNSLVPSQAVLPPVQPWCIGQIFCPGQLLQIVNLAQPYSDAKTIVDKPTSKSSQQVLADFAAFNLSTLTEGNIVNLLDNDFLGEGSRTPGCSITGIQC</sequence>
<protein>
    <submittedName>
        <fullName evidence="2">Uncharacterized protein</fullName>
    </submittedName>
</protein>
<proteinExistence type="predicted"/>
<keyword evidence="3" id="KW-1185">Reference proteome</keyword>
<evidence type="ECO:0000313" key="3">
    <source>
        <dbReference type="Proteomes" id="UP000683000"/>
    </source>
</evidence>
<evidence type="ECO:0000256" key="1">
    <source>
        <dbReference type="SAM" id="SignalP"/>
    </source>
</evidence>
<feature type="signal peptide" evidence="1">
    <location>
        <begin position="1"/>
        <end position="20"/>
    </location>
</feature>